<feature type="domain" description="HMA" evidence="20">
    <location>
        <begin position="131"/>
        <end position="197"/>
    </location>
</feature>
<feature type="domain" description="HMA" evidence="20">
    <location>
        <begin position="1264"/>
        <end position="1331"/>
    </location>
</feature>
<dbReference type="SFLD" id="SFLDS00003">
    <property type="entry name" value="Haloacid_Dehalogenase"/>
    <property type="match status" value="2"/>
</dbReference>
<evidence type="ECO:0000256" key="18">
    <source>
        <dbReference type="SAM" id="MobiDB-lite"/>
    </source>
</evidence>
<comment type="catalytic activity">
    <reaction evidence="17">
        <text>Cu(+)(in) + ATP + H2O = Cu(+)(out) + ADP + phosphate + H(+)</text>
        <dbReference type="Rhea" id="RHEA:25792"/>
        <dbReference type="ChEBI" id="CHEBI:15377"/>
        <dbReference type="ChEBI" id="CHEBI:15378"/>
        <dbReference type="ChEBI" id="CHEBI:30616"/>
        <dbReference type="ChEBI" id="CHEBI:43474"/>
        <dbReference type="ChEBI" id="CHEBI:49552"/>
        <dbReference type="ChEBI" id="CHEBI:456216"/>
        <dbReference type="EC" id="7.2.2.8"/>
    </reaction>
</comment>
<dbReference type="InterPro" id="IPR001757">
    <property type="entry name" value="P_typ_ATPase"/>
</dbReference>
<name>A0A834H9Y5_RHOSS</name>
<dbReference type="InterPro" id="IPR036412">
    <property type="entry name" value="HAD-like_sf"/>
</dbReference>
<evidence type="ECO:0000256" key="5">
    <source>
        <dbReference type="ARBA" id="ARBA00022448"/>
    </source>
</evidence>
<dbReference type="PROSITE" id="PS50846">
    <property type="entry name" value="HMA_2"/>
    <property type="match status" value="6"/>
</dbReference>
<dbReference type="SUPFAM" id="SSF81653">
    <property type="entry name" value="Calcium ATPase, transduction domain A"/>
    <property type="match status" value="2"/>
</dbReference>
<dbReference type="SFLD" id="SFLDF00027">
    <property type="entry name" value="p-type_atpase"/>
    <property type="match status" value="2"/>
</dbReference>
<dbReference type="Pfam" id="PF00403">
    <property type="entry name" value="HMA"/>
    <property type="match status" value="4"/>
</dbReference>
<feature type="transmembrane region" description="Helical" evidence="19">
    <location>
        <begin position="922"/>
        <end position="941"/>
    </location>
</feature>
<feature type="transmembrane region" description="Helical" evidence="19">
    <location>
        <begin position="1732"/>
        <end position="1752"/>
    </location>
</feature>
<feature type="region of interest" description="Disordered" evidence="18">
    <location>
        <begin position="13"/>
        <end position="47"/>
    </location>
</feature>
<dbReference type="InterPro" id="IPR023214">
    <property type="entry name" value="HAD_sf"/>
</dbReference>
<dbReference type="InterPro" id="IPR027256">
    <property type="entry name" value="P-typ_ATPase_IB"/>
</dbReference>
<organism evidence="21 22">
    <name type="scientific">Rhododendron simsii</name>
    <name type="common">Sims's rhododendron</name>
    <dbReference type="NCBI Taxonomy" id="118357"/>
    <lineage>
        <taxon>Eukaryota</taxon>
        <taxon>Viridiplantae</taxon>
        <taxon>Streptophyta</taxon>
        <taxon>Embryophyta</taxon>
        <taxon>Tracheophyta</taxon>
        <taxon>Spermatophyta</taxon>
        <taxon>Magnoliopsida</taxon>
        <taxon>eudicotyledons</taxon>
        <taxon>Gunneridae</taxon>
        <taxon>Pentapetalae</taxon>
        <taxon>asterids</taxon>
        <taxon>Ericales</taxon>
        <taxon>Ericaceae</taxon>
        <taxon>Ericoideae</taxon>
        <taxon>Rhodoreae</taxon>
        <taxon>Rhododendron</taxon>
    </lineage>
</organism>
<feature type="transmembrane region" description="Helical" evidence="19">
    <location>
        <begin position="1698"/>
        <end position="1717"/>
    </location>
</feature>
<evidence type="ECO:0000256" key="14">
    <source>
        <dbReference type="ARBA" id="ARBA00023008"/>
    </source>
</evidence>
<dbReference type="FunFam" id="3.40.50.1000:FF:000031">
    <property type="entry name" value="Probable copper-transporting ATPase HMA5"/>
    <property type="match status" value="2"/>
</dbReference>
<dbReference type="InterPro" id="IPR023298">
    <property type="entry name" value="ATPase_P-typ_TM_dom_sf"/>
</dbReference>
<feature type="transmembrane region" description="Helical" evidence="19">
    <location>
        <begin position="953"/>
        <end position="974"/>
    </location>
</feature>
<feature type="transmembrane region" description="Helical" evidence="19">
    <location>
        <begin position="1397"/>
        <end position="1415"/>
    </location>
</feature>
<evidence type="ECO:0000256" key="11">
    <source>
        <dbReference type="ARBA" id="ARBA00022840"/>
    </source>
</evidence>
<sequence>MAAKLLSLACMRRSESRRGGRNLSPRPHYPSMPKYPKEALSSEEEKNMEGSESAALFSVVGMTCSACAESVEKAVKRLPGIKEAVVDVLKKRVHVMFYPTFVSTETIQETIEEVGFQATLVEDETNGKSTYVCRIQIKGMTCTTCSTTVESVLQGVPGVQKALVALATEEAEILYDLKVVSYNQLIEAVEDSGFEAILISTGEDTSKIQLKIEGKWTSNSMRMIESSLQALPGVQEVDIDPELCKFSISYKPDLTGPRDLIKVIESTESGRFKAMFFPEGEGRESHRMEKIKQYYRSFLWSTVFTIPVFLTSMVFMYIPGLKHVMDTKVVNMLTVGELIRWTLATPVQFVIGRRFYVGSYNALRHGSATMDVLITLGTNAAYFYSVYNVSRAATSPYFKSMDFFETSSMLISFILLGKYLEVLAKGKTSEAIAKLMDLSPEVAILLTLDKEGNVIGEEEIDIRLIQKNDVIKIIPGAKVASDGYVIWGQSHVNESMITGEARPVAKWKGDTVIGGTVNENGVLHIKATRVGSESALSQIVRLVESAQMAKAPVQKFADRISKFFVPLVIFLSFSSWLAWFLAGKFHGYPKSWIPSSMDGFELALQFGISVMVIACPCALVLATPTAVMVGTGVGASQGVLIKGGQALESAHKVNCIVFDKTGTLTTGKPVVVNTRLIKTMVLREFYELVAAAEVNSEHPLAKAVVEYANKFREDEENPAWPEAQDFKSITSHGVKAIVMSKELIVGNKGLMLKENIVIPVEAEEMLAETEGLAQTGVLVAVDRDLVGVLAISDPLKPSAGEVISILKSMKVRSIMVTGDNWGTANSIAKEVGIDTVIAEAKPEHKAGKVKELQAAGYVVAMVGDGINDSPALVAADVGMAIGAGTDIAIEAADIVLMKSYLEDVITAIDLSRKTFSRIHLNYVWALGYNLIGIPIAAGVLFPSTRFRLPPWIAGAAMAASSFGKEKGFLVLVTLNGFNRFREGKMVGGREGEGEERVIWVWVWDMWGVELRKSCRIWCRASPELPDIYGADLCRGWGFELRKGFEEESGANEEDVEKESCAKLISLACIRGESSSTSHGNLSPRPHYPSMPKYPKGILPLEQEKGMEGPESKALFSVVGMTCAACAGSVEKAVKRLPGIREAVVDVMNNRAQVMFYPSYVDTETIRETIEDVGYKATLVEDETNEKSTYVCRIQIKGMTCTSCSTTVESALQVVPGVQKAQVALATEEAEIRYDPKVVSYNQLIEAVQDTGFEGILISTGEDRSTIHLKVEGLRTSTNSMRLIENSLQALQGVQEVDIDLELSKVSICYKPDLTGPRNFIEVIESTESGFFKAMIFPQGGGRESHREEEIKQYYRSFLWSVVFTIPVFLTSMVFMYIPGLMEVMDTKVVNMLTVGELIRWVLSTPVQFIIGQRFYIGSYIALRHGSANMDVLIALGTNAAYFYSVYSILRAATSSNVKSMDFFETSAMLISFILLGKYLEVLAKGKTSEAIAKLMDLSPNAAMLLTLDSEGNVIREEEIDSRLIQKNDVIKIIPGAKVASDGYVVWGQSHVNESMITGEARPVAKRKGDTVIGGTVNENGVLHIKATRVGSESALAQIVRLVESAQMGKAPVQKVADRISKIFVPLVSVLISFFPSKFIRRVNVFGILRVCQTILTSCNWVSVVVLVSIESRFSTSVPRCVDEVFEMLKCLQVPSEKVIVLSFSTWLAWFLAGKFHVYPESWIPSSMYSFELALQFGISVMVIACPCALGLATPTAVMVGTGVGASKGVLIKGGQALESAYKVNCIGFDKTGTLTIGKPVVVNTRFLRTMALREFYELVAAAEVNSEHPLAKAIVEYAKKFREDEENPTWPEAQNFNSITGHGVKAMVTNKELIVRNKSLMLEENIVIPVDAEEMLAETEGLAQTGILVAIDRKLVGVVAISDPLKPGAAKVISILKSMNIRSIMVTGDNWGTANSIAKEVGIDTVIAEAKPEHKAERVKELQAEGYIVAMVGDGINDSPALVAADVGMAIGAGTDIAIEAADIVLMKSYLEDVITAIDLSRKTFSRIRLNYIWALGYNIIGIPIAAGVLFPSTRFRLPPWIAGAAMAASSVSVVCCSLLLKNYRRPKVLDNLEIRGVIVE</sequence>
<comment type="caution">
    <text evidence="21">The sequence shown here is derived from an EMBL/GenBank/DDBJ whole genome shotgun (WGS) entry which is preliminary data.</text>
</comment>
<keyword evidence="16 19" id="KW-0472">Membrane</keyword>
<dbReference type="PROSITE" id="PS01047">
    <property type="entry name" value="HMA_1"/>
    <property type="match status" value="4"/>
</dbReference>
<evidence type="ECO:0000256" key="12">
    <source>
        <dbReference type="ARBA" id="ARBA00022967"/>
    </source>
</evidence>
<dbReference type="SUPFAM" id="SSF55008">
    <property type="entry name" value="HMA, heavy metal-associated domain"/>
    <property type="match status" value="6"/>
</dbReference>
<feature type="transmembrane region" description="Helical" evidence="19">
    <location>
        <begin position="2078"/>
        <end position="2101"/>
    </location>
</feature>
<dbReference type="PRINTS" id="PR00119">
    <property type="entry name" value="CATATPASE"/>
</dbReference>
<protein>
    <recommendedName>
        <fullName evidence="4">P-type Cu(+) transporter</fullName>
        <ecNumber evidence="4">7.2.2.8</ecNumber>
    </recommendedName>
</protein>
<accession>A0A834H9Y5</accession>
<dbReference type="GO" id="GO:0005524">
    <property type="term" value="F:ATP binding"/>
    <property type="evidence" value="ECO:0007669"/>
    <property type="project" value="UniProtKB-KW"/>
</dbReference>
<feature type="transmembrane region" description="Helical" evidence="19">
    <location>
        <begin position="1356"/>
        <end position="1377"/>
    </location>
</feature>
<proteinExistence type="inferred from homology"/>
<keyword evidence="22" id="KW-1185">Reference proteome</keyword>
<dbReference type="Gene3D" id="3.40.1110.10">
    <property type="entry name" value="Calcium-transporting ATPase, cytoplasmic domain N"/>
    <property type="match status" value="4"/>
</dbReference>
<evidence type="ECO:0000256" key="6">
    <source>
        <dbReference type="ARBA" id="ARBA00022692"/>
    </source>
</evidence>
<dbReference type="Proteomes" id="UP000626092">
    <property type="component" value="Unassembled WGS sequence"/>
</dbReference>
<dbReference type="SUPFAM" id="SSF81665">
    <property type="entry name" value="Calcium ATPase, transmembrane domain M"/>
    <property type="match status" value="2"/>
</dbReference>
<dbReference type="NCBIfam" id="TIGR01494">
    <property type="entry name" value="ATPase_P-type"/>
    <property type="match status" value="2"/>
</dbReference>
<comment type="subcellular location">
    <subcellularLocation>
        <location evidence="1">Membrane</location>
        <topology evidence="1">Multi-pass membrane protein</topology>
    </subcellularLocation>
    <subcellularLocation>
        <location evidence="2">Membrane</location>
        <topology evidence="2">Peripheral membrane protein</topology>
    </subcellularLocation>
</comment>
<dbReference type="Gene3D" id="3.40.50.1000">
    <property type="entry name" value="HAD superfamily/HAD-like"/>
    <property type="match status" value="2"/>
</dbReference>
<dbReference type="NCBIfam" id="TIGR00003">
    <property type="entry name" value="copper ion binding protein"/>
    <property type="match status" value="3"/>
</dbReference>
<comment type="similarity">
    <text evidence="3">Belongs to the cation transport ATPase (P-type) (TC 3.A.3) family. Type IB subfamily.</text>
</comment>
<evidence type="ECO:0000256" key="1">
    <source>
        <dbReference type="ARBA" id="ARBA00004141"/>
    </source>
</evidence>
<dbReference type="InterPro" id="IPR018303">
    <property type="entry name" value="ATPase_P-typ_P_site"/>
</dbReference>
<dbReference type="CDD" id="cd00371">
    <property type="entry name" value="HMA"/>
    <property type="match status" value="5"/>
</dbReference>
<dbReference type="InterPro" id="IPR006121">
    <property type="entry name" value="HMA_dom"/>
</dbReference>
<dbReference type="InterPro" id="IPR008250">
    <property type="entry name" value="ATPase_P-typ_transduc_dom_A_sf"/>
</dbReference>
<feature type="transmembrane region" description="Helical" evidence="19">
    <location>
        <begin position="1427"/>
        <end position="1446"/>
    </location>
</feature>
<dbReference type="PRINTS" id="PR00943">
    <property type="entry name" value="CUATPASE"/>
</dbReference>
<dbReference type="FunFam" id="2.70.150.10:FF:000002">
    <property type="entry name" value="Copper-transporting ATPase 1, putative"/>
    <property type="match status" value="2"/>
</dbReference>
<dbReference type="PRINTS" id="PR00942">
    <property type="entry name" value="CUATPASEI"/>
</dbReference>
<dbReference type="PROSITE" id="PS00154">
    <property type="entry name" value="ATPASE_E1_E2"/>
    <property type="match status" value="2"/>
</dbReference>
<dbReference type="Pfam" id="PF00702">
    <property type="entry name" value="Hydrolase"/>
    <property type="match status" value="2"/>
</dbReference>
<dbReference type="PANTHER" id="PTHR46594">
    <property type="entry name" value="P-TYPE CATION-TRANSPORTING ATPASE"/>
    <property type="match status" value="1"/>
</dbReference>
<dbReference type="InterPro" id="IPR044492">
    <property type="entry name" value="P_typ_ATPase_HD_dom"/>
</dbReference>
<dbReference type="GO" id="GO:0005507">
    <property type="term" value="F:copper ion binding"/>
    <property type="evidence" value="ECO:0007669"/>
    <property type="project" value="InterPro"/>
</dbReference>
<feature type="transmembrane region" description="Helical" evidence="19">
    <location>
        <begin position="1466"/>
        <end position="1483"/>
    </location>
</feature>
<dbReference type="NCBIfam" id="TIGR01525">
    <property type="entry name" value="ATPase-IB_hvy"/>
    <property type="match status" value="2"/>
</dbReference>
<dbReference type="GO" id="GO:0009626">
    <property type="term" value="P:plant-type hypersensitive response"/>
    <property type="evidence" value="ECO:0007669"/>
    <property type="project" value="UniProtKB-KW"/>
</dbReference>
<evidence type="ECO:0000256" key="7">
    <source>
        <dbReference type="ARBA" id="ARBA00022723"/>
    </source>
</evidence>
<keyword evidence="10" id="KW-0187">Copper transport</keyword>
<dbReference type="GO" id="GO:0016887">
    <property type="term" value="F:ATP hydrolysis activity"/>
    <property type="evidence" value="ECO:0007669"/>
    <property type="project" value="InterPro"/>
</dbReference>
<dbReference type="Gene3D" id="2.70.150.10">
    <property type="entry name" value="Calcium-transporting ATPase, cytoplasmic transduction domain A"/>
    <property type="match status" value="2"/>
</dbReference>
<keyword evidence="9" id="KW-0547">Nucleotide-binding</keyword>
<dbReference type="FunFam" id="3.30.70.100:FF:000033">
    <property type="entry name" value="Copper-transporting ATPase HMA5"/>
    <property type="match status" value="4"/>
</dbReference>
<evidence type="ECO:0000256" key="13">
    <source>
        <dbReference type="ARBA" id="ARBA00022989"/>
    </source>
</evidence>
<dbReference type="PANTHER" id="PTHR46594:SF4">
    <property type="entry name" value="P-TYPE CATION-TRANSPORTING ATPASE"/>
    <property type="match status" value="1"/>
</dbReference>
<feature type="transmembrane region" description="Helical" evidence="19">
    <location>
        <begin position="563"/>
        <end position="582"/>
    </location>
</feature>
<evidence type="ECO:0000256" key="4">
    <source>
        <dbReference type="ARBA" id="ARBA00012517"/>
    </source>
</evidence>
<keyword evidence="15" id="KW-0406">Ion transport</keyword>
<dbReference type="OrthoDB" id="432719at2759"/>
<evidence type="ECO:0000256" key="3">
    <source>
        <dbReference type="ARBA" id="ARBA00006024"/>
    </source>
</evidence>
<evidence type="ECO:0000256" key="2">
    <source>
        <dbReference type="ARBA" id="ARBA00004170"/>
    </source>
</evidence>
<feature type="domain" description="HMA" evidence="20">
    <location>
        <begin position="53"/>
        <end position="119"/>
    </location>
</feature>
<dbReference type="Pfam" id="PF00122">
    <property type="entry name" value="E1-E2_ATPase"/>
    <property type="match status" value="2"/>
</dbReference>
<dbReference type="Gene3D" id="3.30.70.100">
    <property type="match status" value="6"/>
</dbReference>
<dbReference type="InterPro" id="IPR017969">
    <property type="entry name" value="Heavy-metal-associated_CS"/>
</dbReference>
<evidence type="ECO:0000256" key="8">
    <source>
        <dbReference type="ARBA" id="ARBA00022737"/>
    </source>
</evidence>
<evidence type="ECO:0000313" key="22">
    <source>
        <dbReference type="Proteomes" id="UP000626092"/>
    </source>
</evidence>
<reference evidence="21" key="1">
    <citation type="submission" date="2019-11" db="EMBL/GenBank/DDBJ databases">
        <authorList>
            <person name="Liu Y."/>
            <person name="Hou J."/>
            <person name="Li T.-Q."/>
            <person name="Guan C.-H."/>
            <person name="Wu X."/>
            <person name="Wu H.-Z."/>
            <person name="Ling F."/>
            <person name="Zhang R."/>
            <person name="Shi X.-G."/>
            <person name="Ren J.-P."/>
            <person name="Chen E.-F."/>
            <person name="Sun J.-M."/>
        </authorList>
    </citation>
    <scope>NUCLEOTIDE SEQUENCE</scope>
    <source>
        <strain evidence="21">Adult_tree_wgs_1</strain>
        <tissue evidence="21">Leaves</tissue>
    </source>
</reference>
<evidence type="ECO:0000256" key="10">
    <source>
        <dbReference type="ARBA" id="ARBA00022796"/>
    </source>
</evidence>
<dbReference type="EC" id="7.2.2.8" evidence="4"/>
<dbReference type="InterPro" id="IPR023299">
    <property type="entry name" value="ATPase_P-typ_cyto_dom_N"/>
</dbReference>
<gene>
    <name evidence="21" type="ORF">RHSIM_Rhsim02G0227900</name>
</gene>
<dbReference type="InterPro" id="IPR059000">
    <property type="entry name" value="ATPase_P-type_domA"/>
</dbReference>
<keyword evidence="7" id="KW-0479">Metal-binding</keyword>
<feature type="domain" description="HMA" evidence="20">
    <location>
        <begin position="1189"/>
        <end position="1255"/>
    </location>
</feature>
<keyword evidence="13 19" id="KW-1133">Transmembrane helix</keyword>
<keyword evidence="12" id="KW-1278">Translocase</keyword>
<evidence type="ECO:0000256" key="15">
    <source>
        <dbReference type="ARBA" id="ARBA00023065"/>
    </source>
</evidence>
<dbReference type="CDD" id="cd02094">
    <property type="entry name" value="P-type_ATPase_Cu-like"/>
    <property type="match status" value="2"/>
</dbReference>
<dbReference type="InterPro" id="IPR036163">
    <property type="entry name" value="HMA_dom_sf"/>
</dbReference>
<feature type="domain" description="HMA" evidence="20">
    <location>
        <begin position="1111"/>
        <end position="1177"/>
    </location>
</feature>
<keyword evidence="14" id="KW-0186">Copper</keyword>
<keyword evidence="11" id="KW-0067">ATP-binding</keyword>
<feature type="domain" description="HMA" evidence="20">
    <location>
        <begin position="206"/>
        <end position="272"/>
    </location>
</feature>
<keyword evidence="8" id="KW-0677">Repeat</keyword>
<dbReference type="GO" id="GO:0140581">
    <property type="term" value="F:P-type monovalent copper transporter activity"/>
    <property type="evidence" value="ECO:0007669"/>
    <property type="project" value="UniProtKB-EC"/>
</dbReference>
<feature type="transmembrane region" description="Helical" evidence="19">
    <location>
        <begin position="602"/>
        <end position="622"/>
    </location>
</feature>
<evidence type="ECO:0000259" key="20">
    <source>
        <dbReference type="PROSITE" id="PS50846"/>
    </source>
</evidence>
<keyword evidence="5" id="KW-0813">Transport</keyword>
<dbReference type="SFLD" id="SFLDG00002">
    <property type="entry name" value="C1.7:_P-type_atpase_like"/>
    <property type="match status" value="2"/>
</dbReference>
<dbReference type="SUPFAM" id="SSF56784">
    <property type="entry name" value="HAD-like"/>
    <property type="match status" value="2"/>
</dbReference>
<dbReference type="EMBL" id="WJXA01000002">
    <property type="protein sequence ID" value="KAF7150601.1"/>
    <property type="molecule type" value="Genomic_DNA"/>
</dbReference>
<evidence type="ECO:0000256" key="16">
    <source>
        <dbReference type="ARBA" id="ARBA00023136"/>
    </source>
</evidence>
<dbReference type="GO" id="GO:0016020">
    <property type="term" value="C:membrane"/>
    <property type="evidence" value="ECO:0007669"/>
    <property type="project" value="UniProtKB-SubCell"/>
</dbReference>
<feature type="transmembrane region" description="Helical" evidence="19">
    <location>
        <begin position="297"/>
        <end position="318"/>
    </location>
</feature>
<evidence type="ECO:0000256" key="17">
    <source>
        <dbReference type="ARBA" id="ARBA00049289"/>
    </source>
</evidence>
<dbReference type="InterPro" id="IPR006122">
    <property type="entry name" value="HMA_Cu_ion-bd"/>
</dbReference>
<evidence type="ECO:0000256" key="19">
    <source>
        <dbReference type="SAM" id="Phobius"/>
    </source>
</evidence>
<keyword evidence="6 19" id="KW-0812">Transmembrane</keyword>
<evidence type="ECO:0000256" key="9">
    <source>
        <dbReference type="ARBA" id="ARBA00022741"/>
    </source>
</evidence>
<evidence type="ECO:0000313" key="21">
    <source>
        <dbReference type="EMBL" id="KAF7150601.1"/>
    </source>
</evidence>
<feature type="transmembrane region" description="Helical" evidence="19">
    <location>
        <begin position="368"/>
        <end position="387"/>
    </location>
</feature>
<feature type="transmembrane region" description="Helical" evidence="19">
    <location>
        <begin position="2052"/>
        <end position="2072"/>
    </location>
</feature>